<feature type="chain" id="PRO_5032972860" description="BACON domain-containing protein" evidence="1">
    <location>
        <begin position="19"/>
        <end position="525"/>
    </location>
</feature>
<dbReference type="Pfam" id="PF13004">
    <property type="entry name" value="BACON"/>
    <property type="match status" value="2"/>
</dbReference>
<evidence type="ECO:0000313" key="4">
    <source>
        <dbReference type="Proteomes" id="UP000555103"/>
    </source>
</evidence>
<dbReference type="InterPro" id="IPR051200">
    <property type="entry name" value="Host-pathogen_enzymatic-act"/>
</dbReference>
<dbReference type="EMBL" id="JACIEP010000005">
    <property type="protein sequence ID" value="MBB4035739.1"/>
    <property type="molecule type" value="Genomic_DNA"/>
</dbReference>
<proteinExistence type="predicted"/>
<evidence type="ECO:0000313" key="3">
    <source>
        <dbReference type="EMBL" id="MBB4035739.1"/>
    </source>
</evidence>
<accession>A0A840CM33</accession>
<keyword evidence="1" id="KW-0732">Signal</keyword>
<organism evidence="3 4">
    <name type="scientific">Dysgonomonas hofstadii</name>
    <dbReference type="NCBI Taxonomy" id="637886"/>
    <lineage>
        <taxon>Bacteria</taxon>
        <taxon>Pseudomonadati</taxon>
        <taxon>Bacteroidota</taxon>
        <taxon>Bacteroidia</taxon>
        <taxon>Bacteroidales</taxon>
        <taxon>Dysgonomonadaceae</taxon>
        <taxon>Dysgonomonas</taxon>
    </lineage>
</organism>
<reference evidence="3 4" key="1">
    <citation type="submission" date="2020-08" db="EMBL/GenBank/DDBJ databases">
        <title>Genomic Encyclopedia of Type Strains, Phase IV (KMG-IV): sequencing the most valuable type-strain genomes for metagenomic binning, comparative biology and taxonomic classification.</title>
        <authorList>
            <person name="Goeker M."/>
        </authorList>
    </citation>
    <scope>NUCLEOTIDE SEQUENCE [LARGE SCALE GENOMIC DNA]</scope>
    <source>
        <strain evidence="3 4">DSM 104969</strain>
    </source>
</reference>
<feature type="domain" description="BACON" evidence="2">
    <location>
        <begin position="50"/>
        <end position="109"/>
    </location>
</feature>
<protein>
    <recommendedName>
        <fullName evidence="2">BACON domain-containing protein</fullName>
    </recommendedName>
</protein>
<comment type="caution">
    <text evidence="3">The sequence shown here is derived from an EMBL/GenBank/DDBJ whole genome shotgun (WGS) entry which is preliminary data.</text>
</comment>
<sequence length="525" mass="56482">MKKIFVILALAVFTFACADDDYVADIKVDSSELYFLNEGGTKTLDIASNTSWSVTSDQSWVKVSESQGVNSNSLLIEVEPNSAGGERNAVITIKNIFGQEVKKAIKVIQGNTGASATQLSYSYQASTQGFTVNIDGNWTLEKTGDWFVLSAESGKGNTIVDVTVKPNNGEGTRSGKIVLKGEGVNDIEINVQQAKLPELVGLYILSEGNWNSSQSDLAYYDYTTGTTTKKFYKAQNGATLGDLGNDLAIYGGKMYCIVSGASVAAGGGRIEIIDIETGKSQEKIPFKDALGGADMPRKMAFYKDKVYITGYSGIIARLDTASLAIDGIVSLSGTYTEGIAQYGGKLYACNSGYGSGNTISVVDIASFKETKVISVPQNPYAIKASSTGNIYFNTADLSWSTGAPANLHLLDAKTETVTKTFDIETVDFAVNDSYIYSVFNYTDWSTFETIDYSYKINQSSNEVAEFTTQIPSYFMVYKVNVNPYNGDVYMGGQGNDVAVFGADGSLKTKISSGTGYTSTIVPVYR</sequence>
<gene>
    <name evidence="3" type="ORF">GGR21_001634</name>
</gene>
<dbReference type="RefSeq" id="WP_183306669.1">
    <property type="nucleotide sequence ID" value="NZ_JACIEP010000005.1"/>
</dbReference>
<dbReference type="CDD" id="cd14948">
    <property type="entry name" value="BACON"/>
    <property type="match status" value="2"/>
</dbReference>
<dbReference type="AlphaFoldDB" id="A0A840CM33"/>
<dbReference type="InterPro" id="IPR013783">
    <property type="entry name" value="Ig-like_fold"/>
</dbReference>
<dbReference type="Gene3D" id="2.60.40.10">
    <property type="entry name" value="Immunoglobulins"/>
    <property type="match status" value="2"/>
</dbReference>
<keyword evidence="4" id="KW-1185">Reference proteome</keyword>
<feature type="domain" description="BACON" evidence="2">
    <location>
        <begin position="137"/>
        <end position="194"/>
    </location>
</feature>
<dbReference type="PANTHER" id="PTHR47197:SF3">
    <property type="entry name" value="DIHYDRO-HEME D1 DEHYDROGENASE"/>
    <property type="match status" value="1"/>
</dbReference>
<dbReference type="InterPro" id="IPR011048">
    <property type="entry name" value="Haem_d1_sf"/>
</dbReference>
<dbReference type="Gene3D" id="2.130.10.10">
    <property type="entry name" value="YVTN repeat-like/Quinoprotein amine dehydrogenase"/>
    <property type="match status" value="1"/>
</dbReference>
<dbReference type="Proteomes" id="UP000555103">
    <property type="component" value="Unassembled WGS sequence"/>
</dbReference>
<dbReference type="InterPro" id="IPR015943">
    <property type="entry name" value="WD40/YVTN_repeat-like_dom_sf"/>
</dbReference>
<dbReference type="InterPro" id="IPR031815">
    <property type="entry name" value="DUF5074"/>
</dbReference>
<evidence type="ECO:0000256" key="1">
    <source>
        <dbReference type="SAM" id="SignalP"/>
    </source>
</evidence>
<dbReference type="SUPFAM" id="SSF51004">
    <property type="entry name" value="C-terminal (heme d1) domain of cytochrome cd1-nitrite reductase"/>
    <property type="match status" value="1"/>
</dbReference>
<dbReference type="PROSITE" id="PS51257">
    <property type="entry name" value="PROKAR_LIPOPROTEIN"/>
    <property type="match status" value="1"/>
</dbReference>
<dbReference type="InterPro" id="IPR024361">
    <property type="entry name" value="BACON"/>
</dbReference>
<evidence type="ECO:0000259" key="2">
    <source>
        <dbReference type="Pfam" id="PF13004"/>
    </source>
</evidence>
<name>A0A840CM33_9BACT</name>
<dbReference type="Pfam" id="PF16819">
    <property type="entry name" value="DUF5074"/>
    <property type="match status" value="1"/>
</dbReference>
<dbReference type="PANTHER" id="PTHR47197">
    <property type="entry name" value="PROTEIN NIRF"/>
    <property type="match status" value="1"/>
</dbReference>
<feature type="signal peptide" evidence="1">
    <location>
        <begin position="1"/>
        <end position="18"/>
    </location>
</feature>